<dbReference type="Proteomes" id="UP001163046">
    <property type="component" value="Unassembled WGS sequence"/>
</dbReference>
<evidence type="ECO:0000313" key="4">
    <source>
        <dbReference type="Proteomes" id="UP001163046"/>
    </source>
</evidence>
<proteinExistence type="predicted"/>
<dbReference type="AlphaFoldDB" id="A0A9X0CYZ4"/>
<sequence>MFGSFIYHGTFIQVLSIGTLFAYTMVAISVLLARYQPGVEGAVYSGKEAKLERTNKWLQSISKEPETFPDTSLEKRKSDSKERDMWKEPNRISGYKASCAVFFIGY</sequence>
<evidence type="ECO:0000256" key="1">
    <source>
        <dbReference type="SAM" id="MobiDB-lite"/>
    </source>
</evidence>
<evidence type="ECO:0000256" key="2">
    <source>
        <dbReference type="SAM" id="Phobius"/>
    </source>
</evidence>
<keyword evidence="4" id="KW-1185">Reference proteome</keyword>
<comment type="caution">
    <text evidence="3">The sequence shown here is derived from an EMBL/GenBank/DDBJ whole genome shotgun (WGS) entry which is preliminary data.</text>
</comment>
<gene>
    <name evidence="3" type="ORF">OS493_013968</name>
</gene>
<dbReference type="OrthoDB" id="3900342at2759"/>
<organism evidence="3 4">
    <name type="scientific">Desmophyllum pertusum</name>
    <dbReference type="NCBI Taxonomy" id="174260"/>
    <lineage>
        <taxon>Eukaryota</taxon>
        <taxon>Metazoa</taxon>
        <taxon>Cnidaria</taxon>
        <taxon>Anthozoa</taxon>
        <taxon>Hexacorallia</taxon>
        <taxon>Scleractinia</taxon>
        <taxon>Caryophylliina</taxon>
        <taxon>Caryophylliidae</taxon>
        <taxon>Desmophyllum</taxon>
    </lineage>
</organism>
<feature type="compositionally biased region" description="Basic and acidic residues" evidence="1">
    <location>
        <begin position="72"/>
        <end position="85"/>
    </location>
</feature>
<keyword evidence="2" id="KW-0472">Membrane</keyword>
<evidence type="ECO:0000313" key="3">
    <source>
        <dbReference type="EMBL" id="KAJ7379573.1"/>
    </source>
</evidence>
<reference evidence="3" key="1">
    <citation type="submission" date="2023-01" db="EMBL/GenBank/DDBJ databases">
        <title>Genome assembly of the deep-sea coral Lophelia pertusa.</title>
        <authorList>
            <person name="Herrera S."/>
            <person name="Cordes E."/>
        </authorList>
    </citation>
    <scope>NUCLEOTIDE SEQUENCE</scope>
    <source>
        <strain evidence="3">USNM1676648</strain>
        <tissue evidence="3">Polyp</tissue>
    </source>
</reference>
<keyword evidence="2" id="KW-1133">Transmembrane helix</keyword>
<dbReference type="EMBL" id="MU826356">
    <property type="protein sequence ID" value="KAJ7379573.1"/>
    <property type="molecule type" value="Genomic_DNA"/>
</dbReference>
<feature type="region of interest" description="Disordered" evidence="1">
    <location>
        <begin position="62"/>
        <end position="85"/>
    </location>
</feature>
<keyword evidence="2" id="KW-0812">Transmembrane</keyword>
<accession>A0A9X0CYZ4</accession>
<feature type="transmembrane region" description="Helical" evidence="2">
    <location>
        <begin position="6"/>
        <end position="32"/>
    </location>
</feature>
<protein>
    <submittedName>
        <fullName evidence="3">Uncharacterized protein</fullName>
    </submittedName>
</protein>
<name>A0A9X0CYZ4_9CNID</name>